<protein>
    <submittedName>
        <fullName evidence="3">8-oxo-dGTP diphosphatase</fullName>
    </submittedName>
</protein>
<sequence>MAKKVKLEKIAIEVNVLITAIVGDKLEVVMTKRAEAPLKGKLEILNTNVTKTESLDDAAKRLVKEVTGFKKVEVAQLGTYGDVKRKPDDRVISVAYIAFIPMNTFDAKAAGVEFYAVDDLIKSKNIAFDNKKMVEDLKNKLKAEVTYTDVAFKFVEEEFTLPDLQRVHEVLLEKKLFKTNFRRKIVDLVEQTEFQMVGDAHRPSRVYKRKK</sequence>
<dbReference type="Pfam" id="PF21906">
    <property type="entry name" value="WHD_NrtR"/>
    <property type="match status" value="1"/>
</dbReference>
<evidence type="ECO:0000259" key="2">
    <source>
        <dbReference type="Pfam" id="PF21906"/>
    </source>
</evidence>
<feature type="domain" description="Nudix hydrolase" evidence="1">
    <location>
        <begin position="15"/>
        <end position="137"/>
    </location>
</feature>
<dbReference type="SUPFAM" id="SSF46785">
    <property type="entry name" value="Winged helix' DNA-binding domain"/>
    <property type="match status" value="1"/>
</dbReference>
<dbReference type="CDD" id="cd18873">
    <property type="entry name" value="NUDIX_NadM_like"/>
    <property type="match status" value="1"/>
</dbReference>
<reference evidence="3 4" key="1">
    <citation type="submission" date="2017-02" db="EMBL/GenBank/DDBJ databases">
        <authorList>
            <person name="Peterson S.W."/>
        </authorList>
    </citation>
    <scope>NUCLEOTIDE SEQUENCE [LARGE SCALE GENOMIC DNA]</scope>
    <source>
        <strain evidence="3 4">ATCC 35992</strain>
    </source>
</reference>
<evidence type="ECO:0000259" key="1">
    <source>
        <dbReference type="Pfam" id="PF00293"/>
    </source>
</evidence>
<dbReference type="PANTHER" id="PTHR43736">
    <property type="entry name" value="ADP-RIBOSE PYROPHOSPHATASE"/>
    <property type="match status" value="1"/>
</dbReference>
<dbReference type="InterPro" id="IPR036388">
    <property type="entry name" value="WH-like_DNA-bd_sf"/>
</dbReference>
<proteinExistence type="predicted"/>
<evidence type="ECO:0000313" key="3">
    <source>
        <dbReference type="EMBL" id="SKA69021.1"/>
    </source>
</evidence>
<dbReference type="OrthoDB" id="9786141at2"/>
<dbReference type="RefSeq" id="WP_078766584.1">
    <property type="nucleotide sequence ID" value="NZ_FUXZ01000010.1"/>
</dbReference>
<dbReference type="InterPro" id="IPR000086">
    <property type="entry name" value="NUDIX_hydrolase_dom"/>
</dbReference>
<evidence type="ECO:0000313" key="4">
    <source>
        <dbReference type="Proteomes" id="UP000190814"/>
    </source>
</evidence>
<organism evidence="3 4">
    <name type="scientific">Eubacterium uniforme</name>
    <dbReference type="NCBI Taxonomy" id="39495"/>
    <lineage>
        <taxon>Bacteria</taxon>
        <taxon>Bacillati</taxon>
        <taxon>Bacillota</taxon>
        <taxon>Clostridia</taxon>
        <taxon>Eubacteriales</taxon>
        <taxon>Eubacteriaceae</taxon>
        <taxon>Eubacterium</taxon>
    </lineage>
</organism>
<dbReference type="InterPro" id="IPR015797">
    <property type="entry name" value="NUDIX_hydrolase-like_dom_sf"/>
</dbReference>
<dbReference type="Gene3D" id="1.10.10.10">
    <property type="entry name" value="Winged helix-like DNA-binding domain superfamily/Winged helix DNA-binding domain"/>
    <property type="match status" value="1"/>
</dbReference>
<dbReference type="InterPro" id="IPR036390">
    <property type="entry name" value="WH_DNA-bd_sf"/>
</dbReference>
<dbReference type="Proteomes" id="UP000190814">
    <property type="component" value="Unassembled WGS sequence"/>
</dbReference>
<accession>A0A1T4VX08</accession>
<dbReference type="PANTHER" id="PTHR43736:SF4">
    <property type="entry name" value="SLR1690 PROTEIN"/>
    <property type="match status" value="1"/>
</dbReference>
<dbReference type="SUPFAM" id="SSF55811">
    <property type="entry name" value="Nudix"/>
    <property type="match status" value="1"/>
</dbReference>
<name>A0A1T4VX08_9FIRM</name>
<dbReference type="Gene3D" id="3.90.79.10">
    <property type="entry name" value="Nucleoside Triphosphate Pyrophosphohydrolase"/>
    <property type="match status" value="1"/>
</dbReference>
<feature type="domain" description="NrtR DNA-binding winged helix" evidence="2">
    <location>
        <begin position="151"/>
        <end position="208"/>
    </location>
</feature>
<keyword evidence="4" id="KW-1185">Reference proteome</keyword>
<gene>
    <name evidence="3" type="ORF">SAMN02745111_01735</name>
</gene>
<dbReference type="AlphaFoldDB" id="A0A1T4VX08"/>
<dbReference type="STRING" id="39495.SAMN02745111_01735"/>
<dbReference type="Pfam" id="PF00293">
    <property type="entry name" value="NUDIX"/>
    <property type="match status" value="1"/>
</dbReference>
<dbReference type="EMBL" id="FUXZ01000010">
    <property type="protein sequence ID" value="SKA69021.1"/>
    <property type="molecule type" value="Genomic_DNA"/>
</dbReference>
<dbReference type="InterPro" id="IPR054105">
    <property type="entry name" value="WHD_NrtR"/>
</dbReference>